<sequence length="131" mass="15020">MTLIPAGLNGTNYVATILQPHVTPHVKPSRLHLAAGQRPNPLCQRDTSLPRRTTNRCHPSLASSITRHQPDRTCLGHSQPHTHEMNPAPQSNVLLIQRLECHPTRSTFHHRQLYEAQMLGRHFRRRGHTRY</sequence>
<gene>
    <name evidence="1" type="ORF">PoB_001079000</name>
</gene>
<reference evidence="1 2" key="1">
    <citation type="journal article" date="2021" name="Elife">
        <title>Chloroplast acquisition without the gene transfer in kleptoplastic sea slugs, Plakobranchus ocellatus.</title>
        <authorList>
            <person name="Maeda T."/>
            <person name="Takahashi S."/>
            <person name="Yoshida T."/>
            <person name="Shimamura S."/>
            <person name="Takaki Y."/>
            <person name="Nagai Y."/>
            <person name="Toyoda A."/>
            <person name="Suzuki Y."/>
            <person name="Arimoto A."/>
            <person name="Ishii H."/>
            <person name="Satoh N."/>
            <person name="Nishiyama T."/>
            <person name="Hasebe M."/>
            <person name="Maruyama T."/>
            <person name="Minagawa J."/>
            <person name="Obokata J."/>
            <person name="Shigenobu S."/>
        </authorList>
    </citation>
    <scope>NUCLEOTIDE SEQUENCE [LARGE SCALE GENOMIC DNA]</scope>
</reference>
<evidence type="ECO:0000313" key="2">
    <source>
        <dbReference type="Proteomes" id="UP000735302"/>
    </source>
</evidence>
<name>A0AAV3YNI6_9GAST</name>
<accession>A0AAV3YNI6</accession>
<evidence type="ECO:0000313" key="1">
    <source>
        <dbReference type="EMBL" id="GFN84284.1"/>
    </source>
</evidence>
<proteinExistence type="predicted"/>
<dbReference type="Proteomes" id="UP000735302">
    <property type="component" value="Unassembled WGS sequence"/>
</dbReference>
<keyword evidence="2" id="KW-1185">Reference proteome</keyword>
<comment type="caution">
    <text evidence="1">The sequence shown here is derived from an EMBL/GenBank/DDBJ whole genome shotgun (WGS) entry which is preliminary data.</text>
</comment>
<organism evidence="1 2">
    <name type="scientific">Plakobranchus ocellatus</name>
    <dbReference type="NCBI Taxonomy" id="259542"/>
    <lineage>
        <taxon>Eukaryota</taxon>
        <taxon>Metazoa</taxon>
        <taxon>Spiralia</taxon>
        <taxon>Lophotrochozoa</taxon>
        <taxon>Mollusca</taxon>
        <taxon>Gastropoda</taxon>
        <taxon>Heterobranchia</taxon>
        <taxon>Euthyneura</taxon>
        <taxon>Panpulmonata</taxon>
        <taxon>Sacoglossa</taxon>
        <taxon>Placobranchoidea</taxon>
        <taxon>Plakobranchidae</taxon>
        <taxon>Plakobranchus</taxon>
    </lineage>
</organism>
<dbReference type="AlphaFoldDB" id="A0AAV3YNI6"/>
<protein>
    <submittedName>
        <fullName evidence="1">Uncharacterized protein</fullName>
    </submittedName>
</protein>
<dbReference type="EMBL" id="BLXT01001295">
    <property type="protein sequence ID" value="GFN84284.1"/>
    <property type="molecule type" value="Genomic_DNA"/>
</dbReference>